<dbReference type="InterPro" id="IPR013341">
    <property type="entry name" value="Mandelate_racemase_N_dom"/>
</dbReference>
<dbReference type="AlphaFoldDB" id="A0A6C2U5C8"/>
<keyword evidence="5" id="KW-0413">Isomerase</keyword>
<dbReference type="GO" id="GO:0000287">
    <property type="term" value="F:magnesium ion binding"/>
    <property type="evidence" value="ECO:0007669"/>
    <property type="project" value="TreeGrafter"/>
</dbReference>
<dbReference type="Pfam" id="PF02746">
    <property type="entry name" value="MR_MLE_N"/>
    <property type="match status" value="1"/>
</dbReference>
<dbReference type="SMART" id="SM00922">
    <property type="entry name" value="MR_MLE"/>
    <property type="match status" value="1"/>
</dbReference>
<dbReference type="PANTHER" id="PTHR13794">
    <property type="entry name" value="ENOLASE SUPERFAMILY, MANDELATE RACEMASE"/>
    <property type="match status" value="1"/>
</dbReference>
<keyword evidence="3" id="KW-0460">Magnesium</keyword>
<dbReference type="InterPro" id="IPR046945">
    <property type="entry name" value="RHMD-like"/>
</dbReference>
<name>A0A6C2U5C8_PONDE</name>
<keyword evidence="6" id="KW-1185">Reference proteome</keyword>
<dbReference type="GO" id="GO:0016853">
    <property type="term" value="F:isomerase activity"/>
    <property type="evidence" value="ECO:0007669"/>
    <property type="project" value="UniProtKB-KW"/>
</dbReference>
<dbReference type="EMBL" id="CAAHFG010000002">
    <property type="protein sequence ID" value="VGO15083.1"/>
    <property type="molecule type" value="Genomic_DNA"/>
</dbReference>
<evidence type="ECO:0000259" key="4">
    <source>
        <dbReference type="SMART" id="SM00922"/>
    </source>
</evidence>
<feature type="domain" description="Mandelate racemase/muconate lactonizing enzyme C-terminal" evidence="4">
    <location>
        <begin position="165"/>
        <end position="291"/>
    </location>
</feature>
<evidence type="ECO:0000313" key="5">
    <source>
        <dbReference type="EMBL" id="VGO15083.1"/>
    </source>
</evidence>
<proteinExistence type="predicted"/>
<dbReference type="SUPFAM" id="SSF54826">
    <property type="entry name" value="Enolase N-terminal domain-like"/>
    <property type="match status" value="1"/>
</dbReference>
<dbReference type="RefSeq" id="WP_136080684.1">
    <property type="nucleotide sequence ID" value="NZ_CAAHFG010000002.1"/>
</dbReference>
<dbReference type="PANTHER" id="PTHR13794:SF58">
    <property type="entry name" value="MITOCHONDRIAL ENOLASE SUPERFAMILY MEMBER 1"/>
    <property type="match status" value="1"/>
</dbReference>
<dbReference type="SUPFAM" id="SSF51604">
    <property type="entry name" value="Enolase C-terminal domain-like"/>
    <property type="match status" value="1"/>
</dbReference>
<protein>
    <submittedName>
        <fullName evidence="5">D-galactarolactone cycloisomerase</fullName>
    </submittedName>
</protein>
<evidence type="ECO:0000256" key="3">
    <source>
        <dbReference type="ARBA" id="ARBA00022842"/>
    </source>
</evidence>
<organism evidence="5 6">
    <name type="scientific">Pontiella desulfatans</name>
    <dbReference type="NCBI Taxonomy" id="2750659"/>
    <lineage>
        <taxon>Bacteria</taxon>
        <taxon>Pseudomonadati</taxon>
        <taxon>Kiritimatiellota</taxon>
        <taxon>Kiritimatiellia</taxon>
        <taxon>Kiritimatiellales</taxon>
        <taxon>Pontiellaceae</taxon>
        <taxon>Pontiella</taxon>
    </lineage>
</organism>
<keyword evidence="2" id="KW-0479">Metal-binding</keyword>
<dbReference type="Gene3D" id="3.20.20.120">
    <property type="entry name" value="Enolase-like C-terminal domain"/>
    <property type="match status" value="1"/>
</dbReference>
<dbReference type="InterPro" id="IPR029017">
    <property type="entry name" value="Enolase-like_N"/>
</dbReference>
<dbReference type="GO" id="GO:0016836">
    <property type="term" value="F:hydro-lyase activity"/>
    <property type="evidence" value="ECO:0007669"/>
    <property type="project" value="TreeGrafter"/>
</dbReference>
<dbReference type="InterPro" id="IPR013342">
    <property type="entry name" value="Mandelate_racemase_C"/>
</dbReference>
<sequence>MTFISRRNFLRAISITSAYTLTGERLFAATRGGSGKGTVIERIECFYIKKTGGSSKKISGLRIVARDGADGFYIDPAGGRLGQCFESQYTQPLREVLAGQDSADITALWLKMHESGIHHRLHAAADVALWDLHGRREGKNVSSLIGEKKRDKVKRYESTACNLTVDEYVEQAEKVKARGLQGFKLHPYIPKLQNMSSSGKIANPIEKRPWKTGDPIGFPEQDLDVIHEVHNVLGADVVQMLDNYHTYTLEQSIRVGRVLDSLNYGWMESPMPEGDDRINDYKTLRDTVKTQICAPEINHGDHFSRLRWLKGGAIDINRTDVNFGGFTSCLLILRACEEAGIPLDLHAVTNRHYQHALYPVSDARTMPWIEFMCWIPPVAEDFSCVVEGAWVEKSTPWFKSTIGYPTDSDGYVHFNYNRPGLGNEVNGEWVLQNRELLDI</sequence>
<dbReference type="Gene3D" id="3.30.390.10">
    <property type="entry name" value="Enolase-like, N-terminal domain"/>
    <property type="match status" value="1"/>
</dbReference>
<dbReference type="Proteomes" id="UP000366872">
    <property type="component" value="Unassembled WGS sequence"/>
</dbReference>
<gene>
    <name evidence="5" type="primary">gci_4</name>
    <name evidence="5" type="ORF">PDESU_03663</name>
</gene>
<reference evidence="5 6" key="1">
    <citation type="submission" date="2019-04" db="EMBL/GenBank/DDBJ databases">
        <authorList>
            <person name="Van Vliet M D."/>
        </authorList>
    </citation>
    <scope>NUCLEOTIDE SEQUENCE [LARGE SCALE GENOMIC DNA]</scope>
    <source>
        <strain evidence="5 6">F1</strain>
    </source>
</reference>
<dbReference type="GO" id="GO:0016052">
    <property type="term" value="P:carbohydrate catabolic process"/>
    <property type="evidence" value="ECO:0007669"/>
    <property type="project" value="TreeGrafter"/>
</dbReference>
<comment type="cofactor">
    <cofactor evidence="1">
        <name>Mg(2+)</name>
        <dbReference type="ChEBI" id="CHEBI:18420"/>
    </cofactor>
</comment>
<dbReference type="InterPro" id="IPR036849">
    <property type="entry name" value="Enolase-like_C_sf"/>
</dbReference>
<accession>A0A6C2U5C8</accession>
<dbReference type="Pfam" id="PF13378">
    <property type="entry name" value="MR_MLE_C"/>
    <property type="match status" value="1"/>
</dbReference>
<evidence type="ECO:0000256" key="2">
    <source>
        <dbReference type="ARBA" id="ARBA00022723"/>
    </source>
</evidence>
<evidence type="ECO:0000256" key="1">
    <source>
        <dbReference type="ARBA" id="ARBA00001946"/>
    </source>
</evidence>
<dbReference type="InterPro" id="IPR029065">
    <property type="entry name" value="Enolase_C-like"/>
</dbReference>
<evidence type="ECO:0000313" key="6">
    <source>
        <dbReference type="Proteomes" id="UP000366872"/>
    </source>
</evidence>